<organism evidence="2 3">
    <name type="scientific">Digitaria exilis</name>
    <dbReference type="NCBI Taxonomy" id="1010633"/>
    <lineage>
        <taxon>Eukaryota</taxon>
        <taxon>Viridiplantae</taxon>
        <taxon>Streptophyta</taxon>
        <taxon>Embryophyta</taxon>
        <taxon>Tracheophyta</taxon>
        <taxon>Spermatophyta</taxon>
        <taxon>Magnoliopsida</taxon>
        <taxon>Liliopsida</taxon>
        <taxon>Poales</taxon>
        <taxon>Poaceae</taxon>
        <taxon>PACMAD clade</taxon>
        <taxon>Panicoideae</taxon>
        <taxon>Panicodae</taxon>
        <taxon>Paniceae</taxon>
        <taxon>Anthephorinae</taxon>
        <taxon>Digitaria</taxon>
    </lineage>
</organism>
<sequence>MIESCLGRRPRLGFGNHWDIHTGISGRRRLLEQRRRGESGVTPVLSALSIPAETRLDVHLRCGLRCRRCFFAGANIPAPLLARPTSRFHGNEGQLLANELRVEAALPTRRTFASIKVSPEVMLSSLGIMDKDRAHRKHWGKVMEFVRKSGSFVQVEIEAEKRMIQEAASDLDALSGADAGLMLYIKSRVVPSCNTCDEPGVESIPGTEFATNLNLPPLRSPRDDPGNDADAVPGHKD</sequence>
<name>A0A835EPL5_9POAL</name>
<evidence type="ECO:0000256" key="1">
    <source>
        <dbReference type="SAM" id="MobiDB-lite"/>
    </source>
</evidence>
<accession>A0A835EPL5</accession>
<feature type="region of interest" description="Disordered" evidence="1">
    <location>
        <begin position="200"/>
        <end position="237"/>
    </location>
</feature>
<reference evidence="2" key="1">
    <citation type="submission" date="2020-07" db="EMBL/GenBank/DDBJ databases">
        <title>Genome sequence and genetic diversity analysis of an under-domesticated orphan crop, white fonio (Digitaria exilis).</title>
        <authorList>
            <person name="Bennetzen J.L."/>
            <person name="Chen S."/>
            <person name="Ma X."/>
            <person name="Wang X."/>
            <person name="Yssel A.E.J."/>
            <person name="Chaluvadi S.R."/>
            <person name="Johnson M."/>
            <person name="Gangashetty P."/>
            <person name="Hamidou F."/>
            <person name="Sanogo M.D."/>
            <person name="Zwaenepoel A."/>
            <person name="Wallace J."/>
            <person name="Van De Peer Y."/>
            <person name="Van Deynze A."/>
        </authorList>
    </citation>
    <scope>NUCLEOTIDE SEQUENCE</scope>
    <source>
        <tissue evidence="2">Leaves</tissue>
    </source>
</reference>
<comment type="caution">
    <text evidence="2">The sequence shown here is derived from an EMBL/GenBank/DDBJ whole genome shotgun (WGS) entry which is preliminary data.</text>
</comment>
<proteinExistence type="predicted"/>
<evidence type="ECO:0000313" key="3">
    <source>
        <dbReference type="Proteomes" id="UP000636709"/>
    </source>
</evidence>
<protein>
    <submittedName>
        <fullName evidence="2">Uncharacterized protein</fullName>
    </submittedName>
</protein>
<dbReference type="EMBL" id="JACEFO010001799">
    <property type="protein sequence ID" value="KAF8701647.1"/>
    <property type="molecule type" value="Genomic_DNA"/>
</dbReference>
<dbReference type="AlphaFoldDB" id="A0A835EPL5"/>
<gene>
    <name evidence="2" type="ORF">HU200_033489</name>
</gene>
<dbReference type="Proteomes" id="UP000636709">
    <property type="component" value="Unassembled WGS sequence"/>
</dbReference>
<evidence type="ECO:0000313" key="2">
    <source>
        <dbReference type="EMBL" id="KAF8701647.1"/>
    </source>
</evidence>
<keyword evidence="3" id="KW-1185">Reference proteome</keyword>